<dbReference type="AlphaFoldDB" id="A0AAD5N215"/>
<evidence type="ECO:0000313" key="2">
    <source>
        <dbReference type="Proteomes" id="UP001196413"/>
    </source>
</evidence>
<reference evidence="1" key="1">
    <citation type="submission" date="2021-06" db="EMBL/GenBank/DDBJ databases">
        <title>Parelaphostrongylus tenuis whole genome reference sequence.</title>
        <authorList>
            <person name="Garwood T.J."/>
            <person name="Larsen P.A."/>
            <person name="Fountain-Jones N.M."/>
            <person name="Garbe J.R."/>
            <person name="Macchietto M.G."/>
            <person name="Kania S.A."/>
            <person name="Gerhold R.W."/>
            <person name="Richards J.E."/>
            <person name="Wolf T.M."/>
        </authorList>
    </citation>
    <scope>NUCLEOTIDE SEQUENCE</scope>
    <source>
        <strain evidence="1">MNPRO001-30</strain>
        <tissue evidence="1">Meninges</tissue>
    </source>
</reference>
<proteinExistence type="predicted"/>
<organism evidence="1 2">
    <name type="scientific">Parelaphostrongylus tenuis</name>
    <name type="common">Meningeal worm</name>
    <dbReference type="NCBI Taxonomy" id="148309"/>
    <lineage>
        <taxon>Eukaryota</taxon>
        <taxon>Metazoa</taxon>
        <taxon>Ecdysozoa</taxon>
        <taxon>Nematoda</taxon>
        <taxon>Chromadorea</taxon>
        <taxon>Rhabditida</taxon>
        <taxon>Rhabditina</taxon>
        <taxon>Rhabditomorpha</taxon>
        <taxon>Strongyloidea</taxon>
        <taxon>Metastrongylidae</taxon>
        <taxon>Parelaphostrongylus</taxon>
    </lineage>
</organism>
<dbReference type="EMBL" id="JAHQIW010002625">
    <property type="protein sequence ID" value="KAJ1355859.1"/>
    <property type="molecule type" value="Genomic_DNA"/>
</dbReference>
<comment type="caution">
    <text evidence="1">The sequence shown here is derived from an EMBL/GenBank/DDBJ whole genome shotgun (WGS) entry which is preliminary data.</text>
</comment>
<name>A0AAD5N215_PARTN</name>
<keyword evidence="2" id="KW-1185">Reference proteome</keyword>
<dbReference type="Proteomes" id="UP001196413">
    <property type="component" value="Unassembled WGS sequence"/>
</dbReference>
<accession>A0AAD5N215</accession>
<protein>
    <submittedName>
        <fullName evidence="1">Integrator complex subunit 1</fullName>
    </submittedName>
</protein>
<evidence type="ECO:0000313" key="1">
    <source>
        <dbReference type="EMBL" id="KAJ1355859.1"/>
    </source>
</evidence>
<gene>
    <name evidence="1" type="primary">INTS1_2</name>
    <name evidence="1" type="ORF">KIN20_013421</name>
</gene>
<sequence>MRVRVPTEAKVLNITLQQGKTEKFVGLGAAVERQRAWSHLKDSQAGAFDDRLQDRKISSSDNSEILEIELLGKEKKEKVRGFGLAFFLVAHFKAASRMFPLKQKGKTKSLMKTLPSGVLAPKSVAAKPVKVSAKALFPSSSSQSSGAASGASVVGSRPTLDESWRVFCEMTTIDFSTYSTLIQETIEQGKFNKLARLLTAAIRTFIDKRTDQNKFCIEYQLLTVVAVTIKEHYEKIQVGHVVLHYFWSLDS</sequence>